<evidence type="ECO:0000256" key="2">
    <source>
        <dbReference type="RuleBase" id="RU003616"/>
    </source>
</evidence>
<dbReference type="InterPro" id="IPR031107">
    <property type="entry name" value="Small_HSP"/>
</dbReference>
<comment type="similarity">
    <text evidence="1 2">Belongs to the small heat shock protein (HSP20) family.</text>
</comment>
<reference evidence="4 5" key="1">
    <citation type="submission" date="2019-03" db="EMBL/GenBank/DDBJ databases">
        <title>Genomic Encyclopedia of Type Strains, Phase III (KMG-III): the genomes of soil and plant-associated and newly described type strains.</title>
        <authorList>
            <person name="Whitman W."/>
        </authorList>
    </citation>
    <scope>NUCLEOTIDE SEQUENCE [LARGE SCALE GENOMIC DNA]</scope>
    <source>
        <strain evidence="4 5">VKM Ac-2527</strain>
    </source>
</reference>
<proteinExistence type="inferred from homology"/>
<organism evidence="4 5">
    <name type="scientific">Kribbella caucasensis</name>
    <dbReference type="NCBI Taxonomy" id="2512215"/>
    <lineage>
        <taxon>Bacteria</taxon>
        <taxon>Bacillati</taxon>
        <taxon>Actinomycetota</taxon>
        <taxon>Actinomycetes</taxon>
        <taxon>Propionibacteriales</taxon>
        <taxon>Kribbellaceae</taxon>
        <taxon>Kribbella</taxon>
    </lineage>
</organism>
<dbReference type="InterPro" id="IPR008978">
    <property type="entry name" value="HSP20-like_chaperone"/>
</dbReference>
<dbReference type="PANTHER" id="PTHR11527">
    <property type="entry name" value="HEAT-SHOCK PROTEIN 20 FAMILY MEMBER"/>
    <property type="match status" value="1"/>
</dbReference>
<gene>
    <name evidence="4" type="ORF">EV643_14010</name>
</gene>
<dbReference type="Gene3D" id="2.60.40.790">
    <property type="match status" value="1"/>
</dbReference>
<dbReference type="SUPFAM" id="SSF49764">
    <property type="entry name" value="HSP20-like chaperones"/>
    <property type="match status" value="1"/>
</dbReference>
<accession>A0A4R6J487</accession>
<dbReference type="CDD" id="cd06464">
    <property type="entry name" value="ACD_sHsps-like"/>
    <property type="match status" value="1"/>
</dbReference>
<feature type="domain" description="SHSP" evidence="3">
    <location>
        <begin position="31"/>
        <end position="142"/>
    </location>
</feature>
<sequence>MNSLVKRERGTFADLVDWLETEFPAIPAFRPFAGLQMMRVEDFQDGDQYVMRAELPGIDPDKDVELEVQDGVLTIKAERREERKDPHRSEFRYGSFSRSVTLPAGADETGVTASYRDGILEIRVPLKEEQKTEPRRITIAKG</sequence>
<evidence type="ECO:0000313" key="5">
    <source>
        <dbReference type="Proteomes" id="UP000295388"/>
    </source>
</evidence>
<dbReference type="InterPro" id="IPR002068">
    <property type="entry name" value="A-crystallin/Hsp20_dom"/>
</dbReference>
<evidence type="ECO:0000259" key="3">
    <source>
        <dbReference type="PROSITE" id="PS01031"/>
    </source>
</evidence>
<dbReference type="PROSITE" id="PS01031">
    <property type="entry name" value="SHSP"/>
    <property type="match status" value="1"/>
</dbReference>
<comment type="caution">
    <text evidence="4">The sequence shown here is derived from an EMBL/GenBank/DDBJ whole genome shotgun (WGS) entry which is preliminary data.</text>
</comment>
<dbReference type="Proteomes" id="UP000295388">
    <property type="component" value="Unassembled WGS sequence"/>
</dbReference>
<evidence type="ECO:0000313" key="4">
    <source>
        <dbReference type="EMBL" id="TDO30179.1"/>
    </source>
</evidence>
<dbReference type="EMBL" id="SNWQ01000040">
    <property type="protein sequence ID" value="TDO30179.1"/>
    <property type="molecule type" value="Genomic_DNA"/>
</dbReference>
<dbReference type="Pfam" id="PF00011">
    <property type="entry name" value="HSP20"/>
    <property type="match status" value="1"/>
</dbReference>
<dbReference type="RefSeq" id="WP_133805721.1">
    <property type="nucleotide sequence ID" value="NZ_SNWQ01000040.1"/>
</dbReference>
<evidence type="ECO:0000256" key="1">
    <source>
        <dbReference type="PROSITE-ProRule" id="PRU00285"/>
    </source>
</evidence>
<keyword evidence="5" id="KW-1185">Reference proteome</keyword>
<protein>
    <submittedName>
        <fullName evidence="4">HSP20 family molecular chaperone IbpA</fullName>
    </submittedName>
</protein>
<dbReference type="OrthoDB" id="3855217at2"/>
<dbReference type="AlphaFoldDB" id="A0A4R6J487"/>
<name>A0A4R6J487_9ACTN</name>